<protein>
    <recommendedName>
        <fullName evidence="2">DUF7704 domain-containing protein</fullName>
    </recommendedName>
</protein>
<keyword evidence="4" id="KW-1185">Reference proteome</keyword>
<feature type="transmembrane region" description="Helical" evidence="1">
    <location>
        <begin position="56"/>
        <end position="80"/>
    </location>
</feature>
<evidence type="ECO:0000313" key="3">
    <source>
        <dbReference type="EMBL" id="OAX81030.1"/>
    </source>
</evidence>
<feature type="transmembrane region" description="Helical" evidence="1">
    <location>
        <begin position="125"/>
        <end position="145"/>
    </location>
</feature>
<dbReference type="InterPro" id="IPR056121">
    <property type="entry name" value="DUF7704"/>
</dbReference>
<sequence>MPANIPFMYRLWFEYVEPLTALSGAYLAYFCPATYLRMTNAPGSLAGTIPAIPPELATFVLKQLAAGFVFSGLAEAFVLHLTNDLRVYKALVFTMLAGDIVYLSSLRGMGGSAWYWVQPWLWDSIGWGNFGIAWIGFVLRALFLYEVGF</sequence>
<dbReference type="Proteomes" id="UP000091918">
    <property type="component" value="Unassembled WGS sequence"/>
</dbReference>
<dbReference type="OrthoDB" id="2937326at2759"/>
<reference evidence="3 4" key="1">
    <citation type="submission" date="2015-07" db="EMBL/GenBank/DDBJ databases">
        <title>Emmonsia species relationships and genome sequence.</title>
        <authorList>
            <person name="Cuomo C.A."/>
            <person name="Schwartz I.S."/>
            <person name="Kenyon C."/>
            <person name="de Hoog G.S."/>
            <person name="Govender N.P."/>
            <person name="Botha A."/>
            <person name="Moreno L."/>
            <person name="de Vries M."/>
            <person name="Munoz J.F."/>
            <person name="Stielow J.B."/>
        </authorList>
    </citation>
    <scope>NUCLEOTIDE SEQUENCE [LARGE SCALE GENOMIC DNA]</scope>
    <source>
        <strain evidence="3 4">CBS 136260</strain>
    </source>
</reference>
<dbReference type="PANTHER" id="PTHR37019">
    <property type="entry name" value="CHROMOSOME 1, WHOLE GENOME SHOTGUN SEQUENCE"/>
    <property type="match status" value="1"/>
</dbReference>
<feature type="domain" description="DUF7704" evidence="2">
    <location>
        <begin position="4"/>
        <end position="146"/>
    </location>
</feature>
<keyword evidence="1" id="KW-0472">Membrane</keyword>
<evidence type="ECO:0000259" key="2">
    <source>
        <dbReference type="Pfam" id="PF24803"/>
    </source>
</evidence>
<dbReference type="AlphaFoldDB" id="A0A1B7NW81"/>
<name>A0A1B7NW81_9EURO</name>
<gene>
    <name evidence="3" type="ORF">ACJ72_04632</name>
</gene>
<proteinExistence type="predicted"/>
<dbReference type="EMBL" id="LGUA01000563">
    <property type="protein sequence ID" value="OAX81030.1"/>
    <property type="molecule type" value="Genomic_DNA"/>
</dbReference>
<keyword evidence="1" id="KW-0812">Transmembrane</keyword>
<keyword evidence="1" id="KW-1133">Transmembrane helix</keyword>
<dbReference type="PANTHER" id="PTHR37019:SF1">
    <property type="entry name" value="EXPERA DOMAIN-CONTAINING PROTEIN"/>
    <property type="match status" value="1"/>
</dbReference>
<feature type="transmembrane region" description="Helical" evidence="1">
    <location>
        <begin position="87"/>
        <end position="105"/>
    </location>
</feature>
<evidence type="ECO:0000313" key="4">
    <source>
        <dbReference type="Proteomes" id="UP000091918"/>
    </source>
</evidence>
<dbReference type="Pfam" id="PF24803">
    <property type="entry name" value="DUF7704"/>
    <property type="match status" value="1"/>
</dbReference>
<accession>A0A1B7NW81</accession>
<organism evidence="3 4">
    <name type="scientific">Emergomyces africanus</name>
    <dbReference type="NCBI Taxonomy" id="1955775"/>
    <lineage>
        <taxon>Eukaryota</taxon>
        <taxon>Fungi</taxon>
        <taxon>Dikarya</taxon>
        <taxon>Ascomycota</taxon>
        <taxon>Pezizomycotina</taxon>
        <taxon>Eurotiomycetes</taxon>
        <taxon>Eurotiomycetidae</taxon>
        <taxon>Onygenales</taxon>
        <taxon>Ajellomycetaceae</taxon>
        <taxon>Emergomyces</taxon>
    </lineage>
</organism>
<comment type="caution">
    <text evidence="3">The sequence shown here is derived from an EMBL/GenBank/DDBJ whole genome shotgun (WGS) entry which is preliminary data.</text>
</comment>
<evidence type="ECO:0000256" key="1">
    <source>
        <dbReference type="SAM" id="Phobius"/>
    </source>
</evidence>